<name>A0A182S343_ANOFN</name>
<accession>A0A182S343</accession>
<protein>
    <submittedName>
        <fullName evidence="1">Uncharacterized protein</fullName>
    </submittedName>
</protein>
<reference evidence="1" key="1">
    <citation type="submission" date="2020-05" db="UniProtKB">
        <authorList>
            <consortium name="EnsemblMetazoa"/>
        </authorList>
    </citation>
    <scope>IDENTIFICATION</scope>
    <source>
        <strain evidence="1">FUMOZ</strain>
    </source>
</reference>
<dbReference type="VEuPathDB" id="VectorBase:AFUN014855"/>
<dbReference type="AlphaFoldDB" id="A0A182S343"/>
<proteinExistence type="predicted"/>
<organism evidence="1">
    <name type="scientific">Anopheles funestus</name>
    <name type="common">African malaria mosquito</name>
    <dbReference type="NCBI Taxonomy" id="62324"/>
    <lineage>
        <taxon>Eukaryota</taxon>
        <taxon>Metazoa</taxon>
        <taxon>Ecdysozoa</taxon>
        <taxon>Arthropoda</taxon>
        <taxon>Hexapoda</taxon>
        <taxon>Insecta</taxon>
        <taxon>Pterygota</taxon>
        <taxon>Neoptera</taxon>
        <taxon>Endopterygota</taxon>
        <taxon>Diptera</taxon>
        <taxon>Nematocera</taxon>
        <taxon>Culicoidea</taxon>
        <taxon>Culicidae</taxon>
        <taxon>Anophelinae</taxon>
        <taxon>Anopheles</taxon>
    </lineage>
</organism>
<dbReference type="EnsemblMetazoa" id="AFUN014855-RA">
    <property type="protein sequence ID" value="AFUN014855-PA"/>
    <property type="gene ID" value="AFUN014855"/>
</dbReference>
<sequence length="55" mass="6155">MVLYICTGVSVGIRYLPGVVWRIAHKFCKRLFSLCLTSQQQLIVFIDCSGMFAAA</sequence>
<evidence type="ECO:0000313" key="1">
    <source>
        <dbReference type="EnsemblMetazoa" id="AFUN014855-PA"/>
    </source>
</evidence>